<proteinExistence type="inferred from homology"/>
<dbReference type="EMBL" id="CADCSZ010000123">
    <property type="protein sequence ID" value="CAA9245422.1"/>
    <property type="molecule type" value="Genomic_DNA"/>
</dbReference>
<dbReference type="InterPro" id="IPR011009">
    <property type="entry name" value="Kinase-like_dom_sf"/>
</dbReference>
<reference evidence="3" key="1">
    <citation type="submission" date="2020-02" db="EMBL/GenBank/DDBJ databases">
        <authorList>
            <person name="Meier V. D."/>
        </authorList>
    </citation>
    <scope>NUCLEOTIDE SEQUENCE</scope>
    <source>
        <strain evidence="3">AVDCRST_MAG76</strain>
    </source>
</reference>
<keyword evidence="3" id="KW-0560">Oxidoreductase</keyword>
<dbReference type="InterPro" id="IPR004147">
    <property type="entry name" value="ABC1_dom"/>
</dbReference>
<dbReference type="CDD" id="cd05121">
    <property type="entry name" value="ABC1_ADCK3-like"/>
    <property type="match status" value="1"/>
</dbReference>
<dbReference type="Pfam" id="PF03109">
    <property type="entry name" value="ABC1"/>
    <property type="match status" value="1"/>
</dbReference>
<keyword evidence="3" id="KW-0503">Monooxygenase</keyword>
<dbReference type="GO" id="GO:0004497">
    <property type="term" value="F:monooxygenase activity"/>
    <property type="evidence" value="ECO:0007669"/>
    <property type="project" value="UniProtKB-KW"/>
</dbReference>
<evidence type="ECO:0000313" key="3">
    <source>
        <dbReference type="EMBL" id="CAA9245422.1"/>
    </source>
</evidence>
<dbReference type="SUPFAM" id="SSF56112">
    <property type="entry name" value="Protein kinase-like (PK-like)"/>
    <property type="match status" value="1"/>
</dbReference>
<dbReference type="InterPro" id="IPR050154">
    <property type="entry name" value="UbiB_kinase"/>
</dbReference>
<evidence type="ECO:0000259" key="2">
    <source>
        <dbReference type="Pfam" id="PF03109"/>
    </source>
</evidence>
<accession>A0A6J4I8G8</accession>
<dbReference type="PANTHER" id="PTHR10566">
    <property type="entry name" value="CHAPERONE-ACTIVITY OF BC1 COMPLEX CABC1 -RELATED"/>
    <property type="match status" value="1"/>
</dbReference>
<evidence type="ECO:0000256" key="1">
    <source>
        <dbReference type="ARBA" id="ARBA00009670"/>
    </source>
</evidence>
<dbReference type="Gene3D" id="1.10.510.10">
    <property type="entry name" value="Transferase(Phosphotransferase) domain 1"/>
    <property type="match status" value="1"/>
</dbReference>
<sequence>MANPPLPDMIDVLDRTTGIDERPGLREFARLWLAWAPGARAEVAAEALALARPSGGPASLRAVGRTGTTIARGVASSLRLDVRRRLAEGPLPPGVAVRQVQEVVKVGGPTYVKLGQFISTARGLLPDEWVEAFAWCRDTVAPLPTGVAERIIQDAFGVPLGMVLHDFDPVPLGAASIAQVHAARLPDGTDVVVKVRRPGLRRQLEGDLRAMALAAAAAERISRHARLANVTGFVELFATLLLEEIDFRFEAVNQVELALASEDSGHDFLTLPRPVPSLVSEDVLVMTRVPGVPYTRALAAFPDRVDGERLLRLAITGVLEHTLAYGVFHGDLHAGNVFISPAGEFSIIDFGIAGRVDDDQRAALFTFLYGFAQNDTVVQLEGLQRFGAVPRGQDLRALAGLIEDRLNAIDPSLLARDQPMSVTMLGQALGAVIRVLTESGFSLPKELVLFFKNLLYLNGFAATLARDTNLFDEIPPIFAYFVERYPDELASIIGGLATGETAGTAAAD</sequence>
<gene>
    <name evidence="3" type="ORF">AVDCRST_MAG76-1997</name>
</gene>
<name>A0A6J4I8G8_9ACTN</name>
<dbReference type="PANTHER" id="PTHR10566:SF113">
    <property type="entry name" value="PROTEIN ACTIVITY OF BC1 COMPLEX KINASE 7, CHLOROPLASTIC"/>
    <property type="match status" value="1"/>
</dbReference>
<protein>
    <submittedName>
        <fullName evidence="3">Ubiquinone biosynthesis monooxygenase UbiB</fullName>
    </submittedName>
</protein>
<comment type="similarity">
    <text evidence="1">Belongs to the protein kinase superfamily. ADCK protein kinase family.</text>
</comment>
<organism evidence="3">
    <name type="scientific">uncultured Acidimicrobiales bacterium</name>
    <dbReference type="NCBI Taxonomy" id="310071"/>
    <lineage>
        <taxon>Bacteria</taxon>
        <taxon>Bacillati</taxon>
        <taxon>Actinomycetota</taxon>
        <taxon>Acidimicrobiia</taxon>
        <taxon>Acidimicrobiales</taxon>
        <taxon>environmental samples</taxon>
    </lineage>
</organism>
<feature type="domain" description="ABC1 atypical kinase-like" evidence="2">
    <location>
        <begin position="137"/>
        <end position="376"/>
    </location>
</feature>
<keyword evidence="3" id="KW-0830">Ubiquinone</keyword>
<dbReference type="AlphaFoldDB" id="A0A6J4I8G8"/>